<keyword evidence="3" id="KW-0808">Transferase</keyword>
<sequence length="124" mass="13832">MRIVFMGTPDFAVGSLKALAECGKHEIVAVYTQPDRPKGRGNKMLMTPVKEYALEHGFEVYQPLKVKEQEVIEQLRGFKPDLIVVAAFGQFLPKAILEMPKFGCINVHASLLPKYRGAAPIQYA</sequence>
<dbReference type="InterPro" id="IPR002376">
    <property type="entry name" value="Formyl_transf_N"/>
</dbReference>
<dbReference type="PANTHER" id="PTHR11138:SF5">
    <property type="entry name" value="METHIONYL-TRNA FORMYLTRANSFERASE, MITOCHONDRIAL"/>
    <property type="match status" value="1"/>
</dbReference>
<dbReference type="AlphaFoldDB" id="J9FTJ2"/>
<feature type="non-terminal residue" evidence="3">
    <location>
        <position position="124"/>
    </location>
</feature>
<organism evidence="3">
    <name type="scientific">gut metagenome</name>
    <dbReference type="NCBI Taxonomy" id="749906"/>
    <lineage>
        <taxon>unclassified sequences</taxon>
        <taxon>metagenomes</taxon>
        <taxon>organismal metagenomes</taxon>
    </lineage>
</organism>
<dbReference type="Pfam" id="PF00551">
    <property type="entry name" value="Formyl_trans_N"/>
    <property type="match status" value="1"/>
</dbReference>
<dbReference type="EC" id="2.1.2.9" evidence="1"/>
<evidence type="ECO:0000256" key="1">
    <source>
        <dbReference type="ARBA" id="ARBA00012261"/>
    </source>
</evidence>
<feature type="domain" description="Formyl transferase N-terminal" evidence="2">
    <location>
        <begin position="1"/>
        <end position="124"/>
    </location>
</feature>
<reference evidence="3" key="1">
    <citation type="journal article" date="2012" name="PLoS ONE">
        <title>Gene sets for utilization of primary and secondary nutrition supplies in the distal gut of endangered iberian lynx.</title>
        <authorList>
            <person name="Alcaide M."/>
            <person name="Messina E."/>
            <person name="Richter M."/>
            <person name="Bargiela R."/>
            <person name="Peplies J."/>
            <person name="Huws S.A."/>
            <person name="Newbold C.J."/>
            <person name="Golyshin P.N."/>
            <person name="Simon M.A."/>
            <person name="Lopez G."/>
            <person name="Yakimov M.M."/>
            <person name="Ferrer M."/>
        </authorList>
    </citation>
    <scope>NUCLEOTIDE SEQUENCE</scope>
</reference>
<dbReference type="GO" id="GO:0004479">
    <property type="term" value="F:methionyl-tRNA formyltransferase activity"/>
    <property type="evidence" value="ECO:0007669"/>
    <property type="project" value="UniProtKB-EC"/>
</dbReference>
<dbReference type="InterPro" id="IPR036477">
    <property type="entry name" value="Formyl_transf_N_sf"/>
</dbReference>
<evidence type="ECO:0000259" key="2">
    <source>
        <dbReference type="Pfam" id="PF00551"/>
    </source>
</evidence>
<protein>
    <recommendedName>
        <fullName evidence="1">methionyl-tRNA formyltransferase</fullName>
        <ecNumber evidence="1">2.1.2.9</ecNumber>
    </recommendedName>
</protein>
<dbReference type="PANTHER" id="PTHR11138">
    <property type="entry name" value="METHIONYL-TRNA FORMYLTRANSFERASE"/>
    <property type="match status" value="1"/>
</dbReference>
<accession>J9FTJ2</accession>
<evidence type="ECO:0000313" key="3">
    <source>
        <dbReference type="EMBL" id="EJW97823.1"/>
    </source>
</evidence>
<gene>
    <name evidence="3" type="ORF">EVA_14071</name>
</gene>
<dbReference type="Gene3D" id="3.40.50.12230">
    <property type="match status" value="1"/>
</dbReference>
<proteinExistence type="predicted"/>
<dbReference type="InterPro" id="IPR041711">
    <property type="entry name" value="Met-tRNA-FMT_N"/>
</dbReference>
<name>J9FTJ2_9ZZZZ</name>
<dbReference type="SUPFAM" id="SSF53328">
    <property type="entry name" value="Formyltransferase"/>
    <property type="match status" value="1"/>
</dbReference>
<dbReference type="GO" id="GO:0005829">
    <property type="term" value="C:cytosol"/>
    <property type="evidence" value="ECO:0007669"/>
    <property type="project" value="TreeGrafter"/>
</dbReference>
<dbReference type="EMBL" id="AMCI01004568">
    <property type="protein sequence ID" value="EJW97823.1"/>
    <property type="molecule type" value="Genomic_DNA"/>
</dbReference>
<comment type="caution">
    <text evidence="3">The sequence shown here is derived from an EMBL/GenBank/DDBJ whole genome shotgun (WGS) entry which is preliminary data.</text>
</comment>
<dbReference type="CDD" id="cd08646">
    <property type="entry name" value="FMT_core_Met-tRNA-FMT_N"/>
    <property type="match status" value="1"/>
</dbReference>